<protein>
    <submittedName>
        <fullName evidence="1">Uncharacterized protein</fullName>
    </submittedName>
</protein>
<organism evidence="1 2">
    <name type="scientific">Mediterraneibacter hominis</name>
    <dbReference type="NCBI Taxonomy" id="2763054"/>
    <lineage>
        <taxon>Bacteria</taxon>
        <taxon>Bacillati</taxon>
        <taxon>Bacillota</taxon>
        <taxon>Clostridia</taxon>
        <taxon>Lachnospirales</taxon>
        <taxon>Lachnospiraceae</taxon>
        <taxon>Mediterraneibacter</taxon>
    </lineage>
</organism>
<sequence>MLDLTEMKENLECIPTRMEEKLIKYGKTSAALLQGEAQKNRPWRDHTHDARERIKGYCVRTDSGIRIYLAHGVDYGVYLEFAHEKRYAIIYPTLRRKGPEIIAGAIKAVNRK</sequence>
<name>A0A923LKT6_9FIRM</name>
<dbReference type="RefSeq" id="WP_186876431.1">
    <property type="nucleotide sequence ID" value="NZ_JACOPF010000002.1"/>
</dbReference>
<reference evidence="1" key="1">
    <citation type="submission" date="2020-08" db="EMBL/GenBank/DDBJ databases">
        <title>Genome public.</title>
        <authorList>
            <person name="Liu C."/>
            <person name="Sun Q."/>
        </authorList>
    </citation>
    <scope>NUCLEOTIDE SEQUENCE</scope>
    <source>
        <strain evidence="1">NSJ-55</strain>
    </source>
</reference>
<dbReference type="Proteomes" id="UP000652477">
    <property type="component" value="Unassembled WGS sequence"/>
</dbReference>
<accession>A0A923LKT6</accession>
<proteinExistence type="predicted"/>
<gene>
    <name evidence="1" type="ORF">H8S37_12720</name>
</gene>
<evidence type="ECO:0000313" key="2">
    <source>
        <dbReference type="Proteomes" id="UP000652477"/>
    </source>
</evidence>
<dbReference type="AlphaFoldDB" id="A0A923LKT6"/>
<evidence type="ECO:0000313" key="1">
    <source>
        <dbReference type="EMBL" id="MBC5689781.1"/>
    </source>
</evidence>
<keyword evidence="2" id="KW-1185">Reference proteome</keyword>
<dbReference type="EMBL" id="JACOPF010000002">
    <property type="protein sequence ID" value="MBC5689781.1"/>
    <property type="molecule type" value="Genomic_DNA"/>
</dbReference>
<comment type="caution">
    <text evidence="1">The sequence shown here is derived from an EMBL/GenBank/DDBJ whole genome shotgun (WGS) entry which is preliminary data.</text>
</comment>